<evidence type="ECO:0000256" key="1">
    <source>
        <dbReference type="SAM" id="Phobius"/>
    </source>
</evidence>
<accession>A0A8T0VTI3</accession>
<gene>
    <name evidence="2" type="ORF">PVAP13_2NG329406</name>
</gene>
<evidence type="ECO:0000313" key="3">
    <source>
        <dbReference type="Proteomes" id="UP000823388"/>
    </source>
</evidence>
<keyword evidence="1" id="KW-0472">Membrane</keyword>
<dbReference type="Proteomes" id="UP000823388">
    <property type="component" value="Chromosome 2N"/>
</dbReference>
<dbReference type="AlphaFoldDB" id="A0A8T0VTI3"/>
<name>A0A8T0VTI3_PANVG</name>
<reference evidence="2" key="1">
    <citation type="submission" date="2020-05" db="EMBL/GenBank/DDBJ databases">
        <title>WGS assembly of Panicum virgatum.</title>
        <authorList>
            <person name="Lovell J.T."/>
            <person name="Jenkins J."/>
            <person name="Shu S."/>
            <person name="Juenger T.E."/>
            <person name="Schmutz J."/>
        </authorList>
    </citation>
    <scope>NUCLEOTIDE SEQUENCE</scope>
    <source>
        <strain evidence="2">AP13</strain>
    </source>
</reference>
<feature type="transmembrane region" description="Helical" evidence="1">
    <location>
        <begin position="20"/>
        <end position="46"/>
    </location>
</feature>
<keyword evidence="1" id="KW-0812">Transmembrane</keyword>
<dbReference type="EMBL" id="CM029040">
    <property type="protein sequence ID" value="KAG2634839.1"/>
    <property type="molecule type" value="Genomic_DNA"/>
</dbReference>
<proteinExistence type="predicted"/>
<comment type="caution">
    <text evidence="2">The sequence shown here is derived from an EMBL/GenBank/DDBJ whole genome shotgun (WGS) entry which is preliminary data.</text>
</comment>
<protein>
    <submittedName>
        <fullName evidence="2">Uncharacterized protein</fullName>
    </submittedName>
</protein>
<evidence type="ECO:0000313" key="2">
    <source>
        <dbReference type="EMBL" id="KAG2634839.1"/>
    </source>
</evidence>
<keyword evidence="3" id="KW-1185">Reference proteome</keyword>
<keyword evidence="1" id="KW-1133">Transmembrane helix</keyword>
<sequence length="51" mass="6332">MQLGRRHIEGHVLTKREQVYYHLCQLIYVNLLLFRTWDFMGHFLLLKKQIM</sequence>
<organism evidence="2 3">
    <name type="scientific">Panicum virgatum</name>
    <name type="common">Blackwell switchgrass</name>
    <dbReference type="NCBI Taxonomy" id="38727"/>
    <lineage>
        <taxon>Eukaryota</taxon>
        <taxon>Viridiplantae</taxon>
        <taxon>Streptophyta</taxon>
        <taxon>Embryophyta</taxon>
        <taxon>Tracheophyta</taxon>
        <taxon>Spermatophyta</taxon>
        <taxon>Magnoliopsida</taxon>
        <taxon>Liliopsida</taxon>
        <taxon>Poales</taxon>
        <taxon>Poaceae</taxon>
        <taxon>PACMAD clade</taxon>
        <taxon>Panicoideae</taxon>
        <taxon>Panicodae</taxon>
        <taxon>Paniceae</taxon>
        <taxon>Panicinae</taxon>
        <taxon>Panicum</taxon>
        <taxon>Panicum sect. Hiantes</taxon>
    </lineage>
</organism>